<evidence type="ECO:0000259" key="9">
    <source>
        <dbReference type="PROSITE" id="PS50929"/>
    </source>
</evidence>
<dbReference type="InterPro" id="IPR011527">
    <property type="entry name" value="ABC1_TM_dom"/>
</dbReference>
<dbReference type="SUPFAM" id="SSF90123">
    <property type="entry name" value="ABC transporter transmembrane region"/>
    <property type="match status" value="1"/>
</dbReference>
<feature type="domain" description="ABC transmembrane type-1" evidence="9">
    <location>
        <begin position="44"/>
        <end position="331"/>
    </location>
</feature>
<gene>
    <name evidence="10" type="ORF">KDH_53560</name>
</gene>
<dbReference type="InterPro" id="IPR003593">
    <property type="entry name" value="AAA+_ATPase"/>
</dbReference>
<dbReference type="Proteomes" id="UP001344906">
    <property type="component" value="Unassembled WGS sequence"/>
</dbReference>
<dbReference type="CDD" id="cd18550">
    <property type="entry name" value="ABC_6TM_exporter_like"/>
    <property type="match status" value="1"/>
</dbReference>
<accession>A0ABQ6FXI9</accession>
<evidence type="ECO:0000256" key="5">
    <source>
        <dbReference type="ARBA" id="ARBA00022989"/>
    </source>
</evidence>
<dbReference type="PANTHER" id="PTHR43394:SF1">
    <property type="entry name" value="ATP-BINDING CASSETTE SUB-FAMILY B MEMBER 10, MITOCHONDRIAL"/>
    <property type="match status" value="1"/>
</dbReference>
<evidence type="ECO:0000256" key="6">
    <source>
        <dbReference type="ARBA" id="ARBA00023136"/>
    </source>
</evidence>
<keyword evidence="2 7" id="KW-0812">Transmembrane</keyword>
<dbReference type="Pfam" id="PF00664">
    <property type="entry name" value="ABC_membrane"/>
    <property type="match status" value="1"/>
</dbReference>
<feature type="transmembrane region" description="Helical" evidence="7">
    <location>
        <begin position="43"/>
        <end position="68"/>
    </location>
</feature>
<dbReference type="Gene3D" id="1.20.1560.10">
    <property type="entry name" value="ABC transporter type 1, transmembrane domain"/>
    <property type="match status" value="1"/>
</dbReference>
<dbReference type="PROSITE" id="PS50929">
    <property type="entry name" value="ABC_TM1F"/>
    <property type="match status" value="1"/>
</dbReference>
<keyword evidence="5 7" id="KW-1133">Transmembrane helix</keyword>
<evidence type="ECO:0000259" key="8">
    <source>
        <dbReference type="PROSITE" id="PS50893"/>
    </source>
</evidence>
<feature type="transmembrane region" description="Helical" evidence="7">
    <location>
        <begin position="268"/>
        <end position="288"/>
    </location>
</feature>
<evidence type="ECO:0008006" key="12">
    <source>
        <dbReference type="Google" id="ProtNLM"/>
    </source>
</evidence>
<dbReference type="SMART" id="SM00382">
    <property type="entry name" value="AAA"/>
    <property type="match status" value="1"/>
</dbReference>
<dbReference type="SUPFAM" id="SSF52540">
    <property type="entry name" value="P-loop containing nucleoside triphosphate hydrolases"/>
    <property type="match status" value="1"/>
</dbReference>
<proteinExistence type="predicted"/>
<name>A0ABQ6FXI9_9CHLR</name>
<comment type="subcellular location">
    <subcellularLocation>
        <location evidence="1">Cell membrane</location>
        <topology evidence="1">Multi-pass membrane protein</topology>
    </subcellularLocation>
</comment>
<dbReference type="InterPro" id="IPR036640">
    <property type="entry name" value="ABC1_TM_sf"/>
</dbReference>
<evidence type="ECO:0000313" key="11">
    <source>
        <dbReference type="Proteomes" id="UP001344906"/>
    </source>
</evidence>
<evidence type="ECO:0000256" key="3">
    <source>
        <dbReference type="ARBA" id="ARBA00022741"/>
    </source>
</evidence>
<feature type="domain" description="ABC transporter" evidence="8">
    <location>
        <begin position="425"/>
        <end position="661"/>
    </location>
</feature>
<organism evidence="10 11">
    <name type="scientific">Dictyobacter halimunensis</name>
    <dbReference type="NCBI Taxonomy" id="3026934"/>
    <lineage>
        <taxon>Bacteria</taxon>
        <taxon>Bacillati</taxon>
        <taxon>Chloroflexota</taxon>
        <taxon>Ktedonobacteria</taxon>
        <taxon>Ktedonobacterales</taxon>
        <taxon>Dictyobacteraceae</taxon>
        <taxon>Dictyobacter</taxon>
    </lineage>
</organism>
<dbReference type="InterPro" id="IPR039421">
    <property type="entry name" value="Type_1_exporter"/>
</dbReference>
<reference evidence="10 11" key="1">
    <citation type="submission" date="2023-02" db="EMBL/GenBank/DDBJ databases">
        <title>Dictyobacter halimunensis sp. nov., a new member of the class Ktedonobacteria from forest soil in a geothermal area.</title>
        <authorList>
            <person name="Rachmania M.K."/>
            <person name="Ningsih F."/>
            <person name="Sakai Y."/>
            <person name="Yabe S."/>
            <person name="Yokota A."/>
            <person name="Sjamsuridzal W."/>
        </authorList>
    </citation>
    <scope>NUCLEOTIDE SEQUENCE [LARGE SCALE GENOMIC DNA]</scope>
    <source>
        <strain evidence="10 11">S3.2.2.5</strain>
    </source>
</reference>
<evidence type="ECO:0000256" key="4">
    <source>
        <dbReference type="ARBA" id="ARBA00022840"/>
    </source>
</evidence>
<keyword evidence="6 7" id="KW-0472">Membrane</keyword>
<dbReference type="Pfam" id="PF00005">
    <property type="entry name" value="ABC_tran"/>
    <property type="match status" value="1"/>
</dbReference>
<keyword evidence="4" id="KW-0067">ATP-binding</keyword>
<dbReference type="InterPro" id="IPR027417">
    <property type="entry name" value="P-loop_NTPase"/>
</dbReference>
<sequence length="685" mass="76128">MGFHRMGGGMSSYLEEQKLRGRKTDARTVRRVAASFKPYKWQVLFVLIAIILTTVLGLINPLLIARIFDDAIAKGNLRLLVIYVIIMIVTPVVTGLIGVWQSYLNNIIGQRVMRDFRNRLYEHLQSMSLRFFTATRTGEIQSRLSNDVNGVQSVVTNTATSIVSNISTVISTIIAMLVLSPILTLISLGLLPIFLWITVKVGAVRRSTSKETQQTMASLTAMMQETLSVSGILLMKTFGRQKYAQKLFEDENQKLTDLEVRQQMIGRWFFMSINIFFSIIPAVVYLVAGQQIISHSDPFMTFGKIVAFTTLQSRIFFPIGQLLTVQVEVQGSLALFDRIFEYLDIPIEIKDKPNALRLTAEESRGRVTFKDVSFTYKKDIPDVLIPLPEAAKNKNNGNGKRGLFSLRRMPVEAVPTPTNGRNGSNGKNGIHESVEEEAPRQTLHDVSFEIQPGQLAALVGPSGAGKTTMTYMVPRLYDVDEGAVEIDGHNVKDIALASLGELIGVVTQETYLLHSSVRDNLLYARADATDEEMIAATKAAAIHDRIMELADGYDTIVGERGYRLSGGEKQRIAIARVILKNPRILILDEATSALDTHSERLIQAALEPLMKGRTTLAIAHRLSTILSADIILVVDKGVVVERGTHEELLERGAYTRASTTSSLAKPSSMKKRRLSEDKFVFKEQV</sequence>
<dbReference type="PROSITE" id="PS00211">
    <property type="entry name" value="ABC_TRANSPORTER_1"/>
    <property type="match status" value="1"/>
</dbReference>
<evidence type="ECO:0000256" key="2">
    <source>
        <dbReference type="ARBA" id="ARBA00022692"/>
    </source>
</evidence>
<evidence type="ECO:0000256" key="1">
    <source>
        <dbReference type="ARBA" id="ARBA00004651"/>
    </source>
</evidence>
<keyword evidence="3" id="KW-0547">Nucleotide-binding</keyword>
<evidence type="ECO:0000313" key="10">
    <source>
        <dbReference type="EMBL" id="GLV58525.1"/>
    </source>
</evidence>
<dbReference type="EMBL" id="BSRI01000002">
    <property type="protein sequence ID" value="GLV58525.1"/>
    <property type="molecule type" value="Genomic_DNA"/>
</dbReference>
<evidence type="ECO:0000256" key="7">
    <source>
        <dbReference type="SAM" id="Phobius"/>
    </source>
</evidence>
<keyword evidence="11" id="KW-1185">Reference proteome</keyword>
<protein>
    <recommendedName>
        <fullName evidence="12">ABC transporter</fullName>
    </recommendedName>
</protein>
<dbReference type="Gene3D" id="3.40.50.300">
    <property type="entry name" value="P-loop containing nucleotide triphosphate hydrolases"/>
    <property type="match status" value="1"/>
</dbReference>
<dbReference type="PROSITE" id="PS50893">
    <property type="entry name" value="ABC_TRANSPORTER_2"/>
    <property type="match status" value="1"/>
</dbReference>
<dbReference type="InterPro" id="IPR017871">
    <property type="entry name" value="ABC_transporter-like_CS"/>
</dbReference>
<comment type="caution">
    <text evidence="10">The sequence shown here is derived from an EMBL/GenBank/DDBJ whole genome shotgun (WGS) entry which is preliminary data.</text>
</comment>
<dbReference type="PANTHER" id="PTHR43394">
    <property type="entry name" value="ATP-DEPENDENT PERMEASE MDL1, MITOCHONDRIAL"/>
    <property type="match status" value="1"/>
</dbReference>
<dbReference type="InterPro" id="IPR003439">
    <property type="entry name" value="ABC_transporter-like_ATP-bd"/>
</dbReference>
<feature type="transmembrane region" description="Helical" evidence="7">
    <location>
        <begin position="80"/>
        <end position="103"/>
    </location>
</feature>
<feature type="transmembrane region" description="Helical" evidence="7">
    <location>
        <begin position="173"/>
        <end position="197"/>
    </location>
</feature>